<evidence type="ECO:0000256" key="15">
    <source>
        <dbReference type="ARBA" id="ARBA00023141"/>
    </source>
</evidence>
<evidence type="ECO:0000256" key="4">
    <source>
        <dbReference type="ARBA" id="ARBA00004496"/>
    </source>
</evidence>
<keyword evidence="10 18" id="KW-0028">Amino-acid biosynthesis</keyword>
<dbReference type="InterPro" id="IPR050071">
    <property type="entry name" value="Dehydroquinate_synthase"/>
</dbReference>
<keyword evidence="15 18" id="KW-0057">Aromatic amino acid biosynthesis</keyword>
<dbReference type="SUPFAM" id="SSF56796">
    <property type="entry name" value="Dehydroquinate synthase-like"/>
    <property type="match status" value="1"/>
</dbReference>
<dbReference type="GO" id="GO:0000166">
    <property type="term" value="F:nucleotide binding"/>
    <property type="evidence" value="ECO:0007669"/>
    <property type="project" value="UniProtKB-KW"/>
</dbReference>
<accession>A0A265NF79</accession>
<dbReference type="PANTHER" id="PTHR43622">
    <property type="entry name" value="3-DEHYDROQUINATE SYNTHASE"/>
    <property type="match status" value="1"/>
</dbReference>
<evidence type="ECO:0000259" key="20">
    <source>
        <dbReference type="Pfam" id="PF24621"/>
    </source>
</evidence>
<evidence type="ECO:0000256" key="18">
    <source>
        <dbReference type="HAMAP-Rule" id="MF_00110"/>
    </source>
</evidence>
<dbReference type="GO" id="GO:0009423">
    <property type="term" value="P:chorismate biosynthetic process"/>
    <property type="evidence" value="ECO:0007669"/>
    <property type="project" value="UniProtKB-UniRule"/>
</dbReference>
<evidence type="ECO:0000256" key="8">
    <source>
        <dbReference type="ARBA" id="ARBA00017684"/>
    </source>
</evidence>
<dbReference type="PIRSF" id="PIRSF001455">
    <property type="entry name" value="DHQ_synth"/>
    <property type="match status" value="1"/>
</dbReference>
<comment type="catalytic activity">
    <reaction evidence="1 18">
        <text>7-phospho-2-dehydro-3-deoxy-D-arabino-heptonate = 3-dehydroquinate + phosphate</text>
        <dbReference type="Rhea" id="RHEA:21968"/>
        <dbReference type="ChEBI" id="CHEBI:32364"/>
        <dbReference type="ChEBI" id="CHEBI:43474"/>
        <dbReference type="ChEBI" id="CHEBI:58394"/>
        <dbReference type="EC" id="4.2.3.4"/>
    </reaction>
</comment>
<feature type="domain" description="3-dehydroquinate synthase N-terminal" evidence="19">
    <location>
        <begin position="65"/>
        <end position="175"/>
    </location>
</feature>
<comment type="function">
    <text evidence="18">Catalyzes the conversion of 3-deoxy-D-arabino-heptulosonate 7-phosphate (DAHP) to dehydroquinate (DHQ).</text>
</comment>
<feature type="binding site" evidence="18">
    <location>
        <begin position="102"/>
        <end position="106"/>
    </location>
    <ligand>
        <name>NAD(+)</name>
        <dbReference type="ChEBI" id="CHEBI:57540"/>
    </ligand>
</feature>
<keyword evidence="14 18" id="KW-0520">NAD</keyword>
<dbReference type="GO" id="GO:0009073">
    <property type="term" value="P:aromatic amino acid family biosynthetic process"/>
    <property type="evidence" value="ECO:0007669"/>
    <property type="project" value="UniProtKB-KW"/>
</dbReference>
<comment type="cofactor">
    <cofactor evidence="18">
        <name>Co(2+)</name>
        <dbReference type="ChEBI" id="CHEBI:48828"/>
    </cofactor>
    <cofactor evidence="18">
        <name>Zn(2+)</name>
        <dbReference type="ChEBI" id="CHEBI:29105"/>
    </cofactor>
    <text evidence="18">Binds 1 divalent metal cation per subunit. Can use either Co(2+) or Zn(2+).</text>
</comment>
<dbReference type="GO" id="GO:0008652">
    <property type="term" value="P:amino acid biosynthetic process"/>
    <property type="evidence" value="ECO:0007669"/>
    <property type="project" value="UniProtKB-KW"/>
</dbReference>
<reference evidence="21 22" key="1">
    <citation type="submission" date="2017-08" db="EMBL/GenBank/DDBJ databases">
        <title>Virgibacillus indicus sp. nov. and Virgibacillus profoundi sp. nov, two moderately halophilic bacteria isolated from marine sediment by using the Microfluidic Streak Plate.</title>
        <authorList>
            <person name="Xu B."/>
            <person name="Hu B."/>
            <person name="Wang J."/>
            <person name="Zhu Y."/>
            <person name="Huang L."/>
            <person name="Du W."/>
            <person name="Huang Y."/>
        </authorList>
    </citation>
    <scope>NUCLEOTIDE SEQUENCE [LARGE SCALE GENOMIC DNA]</scope>
    <source>
        <strain evidence="21 22">IO3-P2-C2</strain>
    </source>
</reference>
<keyword evidence="12 18" id="KW-0547">Nucleotide-binding</keyword>
<dbReference type="OrthoDB" id="9806583at2"/>
<dbReference type="Gene3D" id="1.20.1090.10">
    <property type="entry name" value="Dehydroquinate synthase-like - alpha domain"/>
    <property type="match status" value="1"/>
</dbReference>
<dbReference type="GO" id="GO:0003856">
    <property type="term" value="F:3-dehydroquinate synthase activity"/>
    <property type="evidence" value="ECO:0007669"/>
    <property type="project" value="UniProtKB-UniRule"/>
</dbReference>
<keyword evidence="16 18" id="KW-0456">Lyase</keyword>
<evidence type="ECO:0000256" key="7">
    <source>
        <dbReference type="ARBA" id="ARBA00013031"/>
    </source>
</evidence>
<feature type="binding site" evidence="18">
    <location>
        <position position="147"/>
    </location>
    <ligand>
        <name>NAD(+)</name>
        <dbReference type="ChEBI" id="CHEBI:57540"/>
    </ligand>
</feature>
<dbReference type="GO" id="GO:0005737">
    <property type="term" value="C:cytoplasm"/>
    <property type="evidence" value="ECO:0007669"/>
    <property type="project" value="UniProtKB-SubCell"/>
</dbReference>
<dbReference type="HAMAP" id="MF_00110">
    <property type="entry name" value="DHQ_synthase"/>
    <property type="match status" value="1"/>
</dbReference>
<keyword evidence="17 18" id="KW-0170">Cobalt</keyword>
<dbReference type="InterPro" id="IPR016037">
    <property type="entry name" value="DHQ_synth_AroB"/>
</dbReference>
<comment type="cofactor">
    <cofactor evidence="2 18">
        <name>NAD(+)</name>
        <dbReference type="ChEBI" id="CHEBI:57540"/>
    </cofactor>
</comment>
<evidence type="ECO:0000256" key="9">
    <source>
        <dbReference type="ARBA" id="ARBA00022490"/>
    </source>
</evidence>
<evidence type="ECO:0000256" key="17">
    <source>
        <dbReference type="ARBA" id="ARBA00023285"/>
    </source>
</evidence>
<gene>
    <name evidence="18" type="primary">aroB</name>
    <name evidence="21" type="ORF">CIL03_02945</name>
</gene>
<organism evidence="21 22">
    <name type="scientific">Virgibacillus indicus</name>
    <dbReference type="NCBI Taxonomy" id="2024554"/>
    <lineage>
        <taxon>Bacteria</taxon>
        <taxon>Bacillati</taxon>
        <taxon>Bacillota</taxon>
        <taxon>Bacilli</taxon>
        <taxon>Bacillales</taxon>
        <taxon>Bacillaceae</taxon>
        <taxon>Virgibacillus</taxon>
    </lineage>
</organism>
<evidence type="ECO:0000256" key="2">
    <source>
        <dbReference type="ARBA" id="ARBA00001911"/>
    </source>
</evidence>
<keyword evidence="13 18" id="KW-0862">Zinc</keyword>
<comment type="pathway">
    <text evidence="5 18">Metabolic intermediate biosynthesis; chorismate biosynthesis; chorismate from D-erythrose 4-phosphate and phosphoenolpyruvate: step 2/7.</text>
</comment>
<evidence type="ECO:0000256" key="14">
    <source>
        <dbReference type="ARBA" id="ARBA00023027"/>
    </source>
</evidence>
<dbReference type="EC" id="4.2.3.4" evidence="7 18"/>
<dbReference type="NCBIfam" id="TIGR01357">
    <property type="entry name" value="aroB"/>
    <property type="match status" value="1"/>
</dbReference>
<evidence type="ECO:0000256" key="5">
    <source>
        <dbReference type="ARBA" id="ARBA00004661"/>
    </source>
</evidence>
<comment type="cofactor">
    <cofactor evidence="3">
        <name>Zn(2+)</name>
        <dbReference type="ChEBI" id="CHEBI:29105"/>
    </cofactor>
</comment>
<evidence type="ECO:0000256" key="13">
    <source>
        <dbReference type="ARBA" id="ARBA00022833"/>
    </source>
</evidence>
<feature type="domain" description="3-dehydroquinate synthase C-terminal" evidence="20">
    <location>
        <begin position="177"/>
        <end position="317"/>
    </location>
</feature>
<proteinExistence type="inferred from homology"/>
<evidence type="ECO:0000256" key="3">
    <source>
        <dbReference type="ARBA" id="ARBA00001947"/>
    </source>
</evidence>
<feature type="binding site" evidence="18">
    <location>
        <begin position="126"/>
        <end position="127"/>
    </location>
    <ligand>
        <name>NAD(+)</name>
        <dbReference type="ChEBI" id="CHEBI:57540"/>
    </ligand>
</feature>
<dbReference type="Gene3D" id="3.40.50.1970">
    <property type="match status" value="1"/>
</dbReference>
<dbReference type="AlphaFoldDB" id="A0A265NF79"/>
<keyword evidence="11 18" id="KW-0479">Metal-binding</keyword>
<feature type="binding site" evidence="18">
    <location>
        <position position="138"/>
    </location>
    <ligand>
        <name>NAD(+)</name>
        <dbReference type="ChEBI" id="CHEBI:57540"/>
    </ligand>
</feature>
<dbReference type="Proteomes" id="UP000216498">
    <property type="component" value="Unassembled WGS sequence"/>
</dbReference>
<feature type="binding site" evidence="18">
    <location>
        <position position="258"/>
    </location>
    <ligand>
        <name>Zn(2+)</name>
        <dbReference type="ChEBI" id="CHEBI:29105"/>
    </ligand>
</feature>
<dbReference type="InterPro" id="IPR030960">
    <property type="entry name" value="DHQS/DOIS_N"/>
</dbReference>
<comment type="caution">
    <text evidence="18">Lacks conserved residue(s) required for the propagation of feature annotation.</text>
</comment>
<comment type="subcellular location">
    <subcellularLocation>
        <location evidence="4 18">Cytoplasm</location>
    </subcellularLocation>
</comment>
<comment type="caution">
    <text evidence="21">The sequence shown here is derived from an EMBL/GenBank/DDBJ whole genome shotgun (WGS) entry which is preliminary data.</text>
</comment>
<dbReference type="GO" id="GO:0046872">
    <property type="term" value="F:metal ion binding"/>
    <property type="evidence" value="ECO:0007669"/>
    <property type="project" value="UniProtKB-KW"/>
</dbReference>
<comment type="similarity">
    <text evidence="6 18">Belongs to the sugar phosphate cyclases superfamily. Dehydroquinate synthase family.</text>
</comment>
<evidence type="ECO:0000256" key="10">
    <source>
        <dbReference type="ARBA" id="ARBA00022605"/>
    </source>
</evidence>
<sequence length="357" mass="39935">MEEIRVRSTSHSYIVSIGEKILSQLEQFLTEDYSRVLIITDETVADLYLDIVKNNIPKEKISSHIIPAGEQSKNIDAFYNLHTEALKNGLDRNSLIVALGGGVVGDLAGFAAATYMRGIDYIQVPTTILAHDSSVGGKVAINHELGKNMIGNFYPPRAVVFDVTTLQSLKDKDIRSGYAELIKEALIDDEAFFHSMLKTELNTLSNKQLQEHIMFGIKVKALIVEADEKESGVRKYLNLGHTLGHAIEAELGYGTLTHGEAIAIGLLFALHVSEDIYGVSLPFNDLYQWLEKNDYPLNTFQFNEDALINKMKSDKKTIDNTIQMVLLEKIGTPATKEINDQDLKNYLQSFNQRVVRE</sequence>
<keyword evidence="22" id="KW-1185">Reference proteome</keyword>
<evidence type="ECO:0000256" key="16">
    <source>
        <dbReference type="ARBA" id="ARBA00023239"/>
    </source>
</evidence>
<feature type="binding site" evidence="18">
    <location>
        <position position="241"/>
    </location>
    <ligand>
        <name>Zn(2+)</name>
        <dbReference type="ChEBI" id="CHEBI:29105"/>
    </ligand>
</feature>
<evidence type="ECO:0000256" key="6">
    <source>
        <dbReference type="ARBA" id="ARBA00005412"/>
    </source>
</evidence>
<evidence type="ECO:0000256" key="1">
    <source>
        <dbReference type="ARBA" id="ARBA00001393"/>
    </source>
</evidence>
<dbReference type="EMBL" id="NPMS01000001">
    <property type="protein sequence ID" value="OZU90114.1"/>
    <property type="molecule type" value="Genomic_DNA"/>
</dbReference>
<evidence type="ECO:0000256" key="12">
    <source>
        <dbReference type="ARBA" id="ARBA00022741"/>
    </source>
</evidence>
<dbReference type="CDD" id="cd08195">
    <property type="entry name" value="DHQS"/>
    <property type="match status" value="1"/>
</dbReference>
<protein>
    <recommendedName>
        <fullName evidence="8 18">3-dehydroquinate synthase</fullName>
        <shortName evidence="18">DHQS</shortName>
        <ecNumber evidence="7 18">4.2.3.4</ecNumber>
    </recommendedName>
</protein>
<feature type="binding site" evidence="18">
    <location>
        <position position="180"/>
    </location>
    <ligand>
        <name>Zn(2+)</name>
        <dbReference type="ChEBI" id="CHEBI:29105"/>
    </ligand>
</feature>
<evidence type="ECO:0000313" key="21">
    <source>
        <dbReference type="EMBL" id="OZU90114.1"/>
    </source>
</evidence>
<evidence type="ECO:0000259" key="19">
    <source>
        <dbReference type="Pfam" id="PF01761"/>
    </source>
</evidence>
<dbReference type="FunFam" id="3.40.50.1970:FF:000007">
    <property type="entry name" value="Pentafunctional AROM polypeptide"/>
    <property type="match status" value="1"/>
</dbReference>
<name>A0A265NF79_9BACI</name>
<evidence type="ECO:0000256" key="11">
    <source>
        <dbReference type="ARBA" id="ARBA00022723"/>
    </source>
</evidence>
<dbReference type="InterPro" id="IPR056179">
    <property type="entry name" value="DHQS_C"/>
</dbReference>
<evidence type="ECO:0000313" key="22">
    <source>
        <dbReference type="Proteomes" id="UP000216498"/>
    </source>
</evidence>
<dbReference type="InterPro" id="IPR030963">
    <property type="entry name" value="DHQ_synth_fam"/>
</dbReference>
<dbReference type="Pfam" id="PF24621">
    <property type="entry name" value="DHQS_C"/>
    <property type="match status" value="1"/>
</dbReference>
<dbReference type="UniPathway" id="UPA00053">
    <property type="reaction ID" value="UER00085"/>
</dbReference>
<dbReference type="PANTHER" id="PTHR43622:SF7">
    <property type="entry name" value="3-DEHYDROQUINATE SYNTHASE, CHLOROPLASTIC"/>
    <property type="match status" value="1"/>
</dbReference>
<keyword evidence="9 18" id="KW-0963">Cytoplasm</keyword>
<dbReference type="Pfam" id="PF01761">
    <property type="entry name" value="DHQ_synthase"/>
    <property type="match status" value="1"/>
</dbReference>